<dbReference type="AlphaFoldDB" id="A0A1E3GS89"/>
<dbReference type="PATRIC" id="fig|291169.3.peg.1320"/>
<sequence length="144" mass="15551">MGWRSRVQINTVALTVATLLGIFALGFAGFAIYLALLVHYPPNIAAVITAGGYALAAILVMLIARFAVYRTKVAAPGLERSRSPDVDDLENVLQLVITPAITKMIHQHPGKSVMATLLAGLVVGYNDDTRNAAKSVLKRFFEEK</sequence>
<dbReference type="RefSeq" id="WP_069295798.1">
    <property type="nucleotide sequence ID" value="NZ_MCRI01000011.1"/>
</dbReference>
<comment type="caution">
    <text evidence="2">The sequence shown here is derived from an EMBL/GenBank/DDBJ whole genome shotgun (WGS) entry which is preliminary data.</text>
</comment>
<feature type="transmembrane region" description="Helical" evidence="1">
    <location>
        <begin position="12"/>
        <end position="38"/>
    </location>
</feature>
<organism evidence="2 3">
    <name type="scientific">Methylophaga muralis</name>
    <dbReference type="NCBI Taxonomy" id="291169"/>
    <lineage>
        <taxon>Bacteria</taxon>
        <taxon>Pseudomonadati</taxon>
        <taxon>Pseudomonadota</taxon>
        <taxon>Gammaproteobacteria</taxon>
        <taxon>Thiotrichales</taxon>
        <taxon>Piscirickettsiaceae</taxon>
        <taxon>Methylophaga</taxon>
    </lineage>
</organism>
<name>A0A1E3GS89_9GAMM</name>
<evidence type="ECO:0000256" key="1">
    <source>
        <dbReference type="SAM" id="Phobius"/>
    </source>
</evidence>
<proteinExistence type="predicted"/>
<keyword evidence="1" id="KW-0812">Transmembrane</keyword>
<protein>
    <submittedName>
        <fullName evidence="2">Uncharacterized protein</fullName>
    </submittedName>
</protein>
<gene>
    <name evidence="2" type="ORF">A9E74_01314</name>
</gene>
<keyword evidence="1" id="KW-0472">Membrane</keyword>
<feature type="transmembrane region" description="Helical" evidence="1">
    <location>
        <begin position="44"/>
        <end position="64"/>
    </location>
</feature>
<keyword evidence="1" id="KW-1133">Transmembrane helix</keyword>
<evidence type="ECO:0000313" key="2">
    <source>
        <dbReference type="EMBL" id="ODN66920.1"/>
    </source>
</evidence>
<dbReference type="Proteomes" id="UP000094379">
    <property type="component" value="Unassembled WGS sequence"/>
</dbReference>
<dbReference type="STRING" id="291169.A9E74_01314"/>
<reference evidence="2 3" key="1">
    <citation type="submission" date="2016-07" db="EMBL/GenBank/DDBJ databases">
        <title>Draft Genome Sequence of Methylophaga muralis Bur 1.</title>
        <authorList>
            <person name="Vasilenko O.V."/>
            <person name="Doronina N.V."/>
            <person name="Shmareva M.N."/>
            <person name="Tarlachkov S.V."/>
            <person name="Mustakhimov I."/>
            <person name="Trotsenko Y.A."/>
        </authorList>
    </citation>
    <scope>NUCLEOTIDE SEQUENCE [LARGE SCALE GENOMIC DNA]</scope>
    <source>
        <strain evidence="2 3">Bur 1</strain>
    </source>
</reference>
<dbReference type="EMBL" id="MCRI01000011">
    <property type="protein sequence ID" value="ODN66920.1"/>
    <property type="molecule type" value="Genomic_DNA"/>
</dbReference>
<accession>A0A1E3GS89</accession>
<evidence type="ECO:0000313" key="3">
    <source>
        <dbReference type="Proteomes" id="UP000094379"/>
    </source>
</evidence>
<keyword evidence="3" id="KW-1185">Reference proteome</keyword>